<dbReference type="STRING" id="1544413.Clow_01795"/>
<dbReference type="InterPro" id="IPR024495">
    <property type="entry name" value="DUF2771"/>
</dbReference>
<keyword evidence="1" id="KW-1133">Transmembrane helix</keyword>
<feature type="transmembrane region" description="Helical" evidence="1">
    <location>
        <begin position="12"/>
        <end position="36"/>
    </location>
</feature>
<name>A0A0Q0YHE6_9CORY</name>
<evidence type="ECO:0000313" key="3">
    <source>
        <dbReference type="Proteomes" id="UP000050488"/>
    </source>
</evidence>
<sequence length="179" mass="19566">MAKTKKGKHRSLVQILALLITVVIVVVAIYLAQTWWNNRPDPAPQDLRVTATVGDQSLELAPYMACEPGTPCEEGEVPRIKVGADEELKLTLPEAVYDHDWTLLTIYDDPAYNDQKNYGGHERESVTIPGSVAPAEDGAERPRLMVVEVNSALIGQDAEGNDAPFSTVWSVGNEDIPLS</sequence>
<gene>
    <name evidence="2" type="ORF">Clow_01795</name>
</gene>
<comment type="caution">
    <text evidence="2">The sequence shown here is derived from an EMBL/GenBank/DDBJ whole genome shotgun (WGS) entry which is preliminary data.</text>
</comment>
<dbReference type="Proteomes" id="UP000050488">
    <property type="component" value="Unassembled WGS sequence"/>
</dbReference>
<evidence type="ECO:0000313" key="2">
    <source>
        <dbReference type="EMBL" id="KQB86051.1"/>
    </source>
</evidence>
<dbReference type="RefSeq" id="WP_055178372.1">
    <property type="nucleotide sequence ID" value="NZ_JAUSQY010000001.1"/>
</dbReference>
<proteinExistence type="predicted"/>
<keyword evidence="1" id="KW-0812">Transmembrane</keyword>
<evidence type="ECO:0000256" key="1">
    <source>
        <dbReference type="SAM" id="Phobius"/>
    </source>
</evidence>
<reference evidence="2 3" key="1">
    <citation type="submission" date="2015-10" db="EMBL/GenBank/DDBJ databases">
        <title>Corynebacteirum lowii and Corynebacterium oculi species nova, derived from human clinical disease and and emended description of Corynebacterium mastiditis.</title>
        <authorList>
            <person name="Bernard K."/>
            <person name="Pacheco A.L."/>
            <person name="Mcdougall C."/>
            <person name="Burtx T."/>
            <person name="Weibe D."/>
            <person name="Tyler S."/>
            <person name="Olson A.B."/>
            <person name="Cnockaert M."/>
            <person name="Eguchi H."/>
            <person name="Kuwahara T."/>
            <person name="Nakayama-Imaohji H."/>
            <person name="Boudewijins M."/>
            <person name="Van Hoecke F."/>
            <person name="Bernier A.-M."/>
            <person name="Vandamme P."/>
        </authorList>
    </citation>
    <scope>NUCLEOTIDE SEQUENCE [LARGE SCALE GENOMIC DNA]</scope>
    <source>
        <strain evidence="2 3">NML 130206</strain>
    </source>
</reference>
<dbReference type="EMBL" id="LKEV01000005">
    <property type="protein sequence ID" value="KQB86051.1"/>
    <property type="molecule type" value="Genomic_DNA"/>
</dbReference>
<keyword evidence="3" id="KW-1185">Reference proteome</keyword>
<organism evidence="2 3">
    <name type="scientific">Corynebacterium lowii</name>
    <dbReference type="NCBI Taxonomy" id="1544413"/>
    <lineage>
        <taxon>Bacteria</taxon>
        <taxon>Bacillati</taxon>
        <taxon>Actinomycetota</taxon>
        <taxon>Actinomycetes</taxon>
        <taxon>Mycobacteriales</taxon>
        <taxon>Corynebacteriaceae</taxon>
        <taxon>Corynebacterium</taxon>
    </lineage>
</organism>
<keyword evidence="1" id="KW-0472">Membrane</keyword>
<dbReference type="Pfam" id="PF10969">
    <property type="entry name" value="DUF2771"/>
    <property type="match status" value="1"/>
</dbReference>
<evidence type="ECO:0008006" key="4">
    <source>
        <dbReference type="Google" id="ProtNLM"/>
    </source>
</evidence>
<dbReference type="AlphaFoldDB" id="A0A0Q0YHE6"/>
<dbReference type="PATRIC" id="fig|1544413.3.peg.1801"/>
<accession>A0A0Q0YHE6</accession>
<protein>
    <recommendedName>
        <fullName evidence="4">DUF2771 domain-containing protein</fullName>
    </recommendedName>
</protein>